<dbReference type="PANTHER" id="PTHR46137">
    <property type="entry name" value="OS05G0310600 PROTEIN"/>
    <property type="match status" value="1"/>
</dbReference>
<dbReference type="InterPro" id="IPR038765">
    <property type="entry name" value="Papain-like_cys_pep_sf"/>
</dbReference>
<evidence type="ECO:0000313" key="2">
    <source>
        <dbReference type="EMBL" id="KAG5376740.1"/>
    </source>
</evidence>
<dbReference type="Proteomes" id="UP000823674">
    <property type="component" value="Chromosome A10"/>
</dbReference>
<keyword evidence="3" id="KW-1185">Reference proteome</keyword>
<dbReference type="PANTHER" id="PTHR46137:SF16">
    <property type="entry name" value="LRAT DOMAIN-CONTAINING PROTEIN"/>
    <property type="match status" value="1"/>
</dbReference>
<protein>
    <recommendedName>
        <fullName evidence="1">LRAT domain-containing protein</fullName>
    </recommendedName>
</protein>
<organism evidence="2 3">
    <name type="scientific">Brassica rapa subsp. trilocularis</name>
    <dbReference type="NCBI Taxonomy" id="1813537"/>
    <lineage>
        <taxon>Eukaryota</taxon>
        <taxon>Viridiplantae</taxon>
        <taxon>Streptophyta</taxon>
        <taxon>Embryophyta</taxon>
        <taxon>Tracheophyta</taxon>
        <taxon>Spermatophyta</taxon>
        <taxon>Magnoliopsida</taxon>
        <taxon>eudicotyledons</taxon>
        <taxon>Gunneridae</taxon>
        <taxon>Pentapetalae</taxon>
        <taxon>rosids</taxon>
        <taxon>malvids</taxon>
        <taxon>Brassicales</taxon>
        <taxon>Brassicaceae</taxon>
        <taxon>Brassiceae</taxon>
        <taxon>Brassica</taxon>
    </lineage>
</organism>
<comment type="caution">
    <text evidence="2">The sequence shown here is derived from an EMBL/GenBank/DDBJ whole genome shotgun (WGS) entry which is preliminary data.</text>
</comment>
<dbReference type="PROSITE" id="PS51934">
    <property type="entry name" value="LRAT"/>
    <property type="match status" value="2"/>
</dbReference>
<sequence>MYLGLPFLLNPRGGTCTLAPSNPPEDVLFRANFHLLIDGWFGDYDVTDNNCEDFAIYCKTGLLVCNKARFGTSGQVNSAVSVNFAALVLGFSGLPVVGFGAYCYGRLAGDVSLLASDVGMTARLRVDVIKVPVERLSAMLKLYDSPREGWLSIAGSKFRAKVNLLCQEHNKKKMGLFSNKISRDELKAGDHIYSWRSYIYSHHGIYVGDGKVIHFTRRGGLEIGTGTYLDKIIQFSVPRHGGDNPCPNCGHQSILDGVISSCLDCFLAGGSLYLFQYDVSKAILVAKQRGGTCTTAPSDPPEEVVHRARYLLSGNGFGEYHLLDNNCEDFAIYCKTGLLVFSVTKSGSSSQVNSVCAAGGLASLTLRFLGVGRAAGQAASLAVSPAMVVSAATRAVTTTFGLVTTGFAAMAVAEYSKYCIGRVAYDVGVRKDVRKVPVEELAALLAVLEGSLDNLDNTNSDKNK</sequence>
<dbReference type="Pfam" id="PF04970">
    <property type="entry name" value="LRAT"/>
    <property type="match status" value="2"/>
</dbReference>
<proteinExistence type="predicted"/>
<feature type="domain" description="LRAT" evidence="1">
    <location>
        <begin position="192"/>
        <end position="343"/>
    </location>
</feature>
<reference evidence="2 3" key="1">
    <citation type="submission" date="2021-03" db="EMBL/GenBank/DDBJ databases">
        <authorList>
            <person name="King G.J."/>
            <person name="Bancroft I."/>
            <person name="Baten A."/>
            <person name="Bloomfield J."/>
            <person name="Borpatragohain P."/>
            <person name="He Z."/>
            <person name="Irish N."/>
            <person name="Irwin J."/>
            <person name="Liu K."/>
            <person name="Mauleon R.P."/>
            <person name="Moore J."/>
            <person name="Morris R."/>
            <person name="Ostergaard L."/>
            <person name="Wang B."/>
            <person name="Wells R."/>
        </authorList>
    </citation>
    <scope>NUCLEOTIDE SEQUENCE [LARGE SCALE GENOMIC DNA]</scope>
    <source>
        <strain evidence="2">R-o-18</strain>
        <tissue evidence="2">Leaf</tissue>
    </source>
</reference>
<dbReference type="InterPro" id="IPR007053">
    <property type="entry name" value="LRAT_dom"/>
</dbReference>
<evidence type="ECO:0000313" key="3">
    <source>
        <dbReference type="Proteomes" id="UP000823674"/>
    </source>
</evidence>
<feature type="domain" description="LRAT" evidence="1">
    <location>
        <begin position="1"/>
        <end position="67"/>
    </location>
</feature>
<evidence type="ECO:0000259" key="1">
    <source>
        <dbReference type="PROSITE" id="PS51934"/>
    </source>
</evidence>
<accession>A0ABQ7KQI0</accession>
<name>A0ABQ7KQI0_BRACM</name>
<dbReference type="Gene3D" id="3.90.1720.10">
    <property type="entry name" value="endopeptidase domain like (from Nostoc punctiforme)"/>
    <property type="match status" value="2"/>
</dbReference>
<dbReference type="SUPFAM" id="SSF54001">
    <property type="entry name" value="Cysteine proteinases"/>
    <property type="match status" value="1"/>
</dbReference>
<dbReference type="EMBL" id="JADBGQ010000010">
    <property type="protein sequence ID" value="KAG5376740.1"/>
    <property type="molecule type" value="Genomic_DNA"/>
</dbReference>
<gene>
    <name evidence="2" type="primary">A10p029330.1_BraROA</name>
    <name evidence="2" type="ORF">IGI04_041336</name>
</gene>